<dbReference type="CDD" id="cd06257">
    <property type="entry name" value="DnaJ"/>
    <property type="match status" value="1"/>
</dbReference>
<dbReference type="PROSITE" id="PS00636">
    <property type="entry name" value="DNAJ_1"/>
    <property type="match status" value="1"/>
</dbReference>
<dbReference type="InterPro" id="IPR036869">
    <property type="entry name" value="J_dom_sf"/>
</dbReference>
<sequence>MSGTLTLTAATTLFSLPENRLSSTHNTTPASFTKTPSAAHLRRCKVSARACTETRPETCRSRGSLYEILRINNNASQNEIKSAYRSLAKVYHPDASVSHPESDGRDFIEIHNAYATLSDPASRALYDLSLGARRQRRQTVSSSSSSPFDFCPTRRWETDQCW</sequence>
<dbReference type="Pfam" id="PF00226">
    <property type="entry name" value="DnaJ"/>
    <property type="match status" value="1"/>
</dbReference>
<dbReference type="SUPFAM" id="SSF46565">
    <property type="entry name" value="Chaperone J-domain"/>
    <property type="match status" value="1"/>
</dbReference>
<dbReference type="SMART" id="SM00271">
    <property type="entry name" value="DnaJ"/>
    <property type="match status" value="1"/>
</dbReference>
<dbReference type="Gene3D" id="1.10.287.110">
    <property type="entry name" value="DnaJ domain"/>
    <property type="match status" value="1"/>
</dbReference>
<keyword evidence="2" id="KW-1185">Reference proteome</keyword>
<dbReference type="Proteomes" id="UP001652623">
    <property type="component" value="Chromosome 1"/>
</dbReference>
<dbReference type="KEGG" id="zju:107417135"/>
<dbReference type="PANTHER" id="PTHR45432:SF2">
    <property type="entry name" value="CHAPERONE PROTEIN DNAJ 11, CHLOROPLASTIC"/>
    <property type="match status" value="1"/>
</dbReference>
<dbReference type="PRINTS" id="PR00625">
    <property type="entry name" value="JDOMAIN"/>
</dbReference>
<dbReference type="InterPro" id="IPR018253">
    <property type="entry name" value="DnaJ_domain_CS"/>
</dbReference>
<reference evidence="3" key="2">
    <citation type="submission" date="2025-08" db="UniProtKB">
        <authorList>
            <consortium name="RefSeq"/>
        </authorList>
    </citation>
    <scope>IDENTIFICATION</scope>
    <source>
        <tissue evidence="3">Seedling</tissue>
    </source>
</reference>
<organism evidence="2 3">
    <name type="scientific">Ziziphus jujuba</name>
    <name type="common">Chinese jujube</name>
    <name type="synonym">Ziziphus sativa</name>
    <dbReference type="NCBI Taxonomy" id="326968"/>
    <lineage>
        <taxon>Eukaryota</taxon>
        <taxon>Viridiplantae</taxon>
        <taxon>Streptophyta</taxon>
        <taxon>Embryophyta</taxon>
        <taxon>Tracheophyta</taxon>
        <taxon>Spermatophyta</taxon>
        <taxon>Magnoliopsida</taxon>
        <taxon>eudicotyledons</taxon>
        <taxon>Gunneridae</taxon>
        <taxon>Pentapetalae</taxon>
        <taxon>rosids</taxon>
        <taxon>fabids</taxon>
        <taxon>Rosales</taxon>
        <taxon>Rhamnaceae</taxon>
        <taxon>Paliureae</taxon>
        <taxon>Ziziphus</taxon>
    </lineage>
</organism>
<accession>A0A6P3ZPY1</accession>
<feature type="domain" description="J" evidence="1">
    <location>
        <begin position="64"/>
        <end position="130"/>
    </location>
</feature>
<dbReference type="GeneID" id="107417135"/>
<dbReference type="AlphaFoldDB" id="A0A6P3ZPY1"/>
<dbReference type="RefSeq" id="XP_015881196.1">
    <property type="nucleotide sequence ID" value="XM_016025710.4"/>
</dbReference>
<evidence type="ECO:0000259" key="1">
    <source>
        <dbReference type="PROSITE" id="PS50076"/>
    </source>
</evidence>
<proteinExistence type="predicted"/>
<gene>
    <name evidence="3" type="primary">LOC107417135</name>
</gene>
<name>A0A6P3ZPY1_ZIZJJ</name>
<evidence type="ECO:0000313" key="2">
    <source>
        <dbReference type="Proteomes" id="UP001652623"/>
    </source>
</evidence>
<dbReference type="InterPro" id="IPR001623">
    <property type="entry name" value="DnaJ_domain"/>
</dbReference>
<protein>
    <submittedName>
        <fullName evidence="3">Chaperone protein dnaJ 11, chloroplastic</fullName>
    </submittedName>
</protein>
<dbReference type="PROSITE" id="PS50076">
    <property type="entry name" value="DNAJ_2"/>
    <property type="match status" value="1"/>
</dbReference>
<dbReference type="PANTHER" id="PTHR45432">
    <property type="entry name" value="CHAPERONE PROTEIN DNAJ 11, CHLOROPLASTIC-LIKE"/>
    <property type="match status" value="1"/>
</dbReference>
<reference evidence="2" key="1">
    <citation type="submission" date="2025-05" db="UniProtKB">
        <authorList>
            <consortium name="RefSeq"/>
        </authorList>
    </citation>
    <scope>NUCLEOTIDE SEQUENCE [LARGE SCALE GENOMIC DNA]</scope>
</reference>
<evidence type="ECO:0000313" key="3">
    <source>
        <dbReference type="RefSeq" id="XP_015881196.1"/>
    </source>
</evidence>